<evidence type="ECO:0000259" key="1">
    <source>
        <dbReference type="PROSITE" id="PS51462"/>
    </source>
</evidence>
<dbReference type="Pfam" id="PF00293">
    <property type="entry name" value="NUDIX"/>
    <property type="match status" value="1"/>
</dbReference>
<dbReference type="InterPro" id="IPR000086">
    <property type="entry name" value="NUDIX_hydrolase_dom"/>
</dbReference>
<evidence type="ECO:0000313" key="2">
    <source>
        <dbReference type="EMBL" id="UVI29004.1"/>
    </source>
</evidence>
<dbReference type="RefSeq" id="WP_258385091.1">
    <property type="nucleotide sequence ID" value="NZ_CP091430.1"/>
</dbReference>
<name>A0ABY5S531_9BACL</name>
<dbReference type="EMBL" id="CP091430">
    <property type="protein sequence ID" value="UVI29004.1"/>
    <property type="molecule type" value="Genomic_DNA"/>
</dbReference>
<gene>
    <name evidence="2" type="ORF">L1F29_26720</name>
</gene>
<accession>A0ABY5S531</accession>
<protein>
    <submittedName>
        <fullName evidence="2">8-oxo-dGTP diphosphatase</fullName>
    </submittedName>
</protein>
<dbReference type="Gene3D" id="3.90.79.10">
    <property type="entry name" value="Nucleoside Triphosphate Pyrophosphohydrolase"/>
    <property type="match status" value="1"/>
</dbReference>
<sequence>MITYNICFIKQGLNVLLLNRESPSWMGCWNGVGGKVEQGESPRRSMVREIMEETRLAESEYQLTYRGLVSWLVDHERFGGMYLYSAELSGHIDYSTPIKTEEGILDWKSIEWIMNPKNQGIASSIPLIMNHLNEELTYHHHCTYIEGKLVDTLSEPIAAKTENIEQMNEYWQLFRENQAGDRQLAPSVVP</sequence>
<dbReference type="PROSITE" id="PS51462">
    <property type="entry name" value="NUDIX"/>
    <property type="match status" value="1"/>
</dbReference>
<organism evidence="2 3">
    <name type="scientific">Paenibacillus spongiae</name>
    <dbReference type="NCBI Taxonomy" id="2909671"/>
    <lineage>
        <taxon>Bacteria</taxon>
        <taxon>Bacillati</taxon>
        <taxon>Bacillota</taxon>
        <taxon>Bacilli</taxon>
        <taxon>Bacillales</taxon>
        <taxon>Paenibacillaceae</taxon>
        <taxon>Paenibacillus</taxon>
    </lineage>
</organism>
<dbReference type="Proteomes" id="UP001057877">
    <property type="component" value="Chromosome"/>
</dbReference>
<feature type="domain" description="Nudix hydrolase" evidence="1">
    <location>
        <begin position="1"/>
        <end position="129"/>
    </location>
</feature>
<dbReference type="SUPFAM" id="SSF55811">
    <property type="entry name" value="Nudix"/>
    <property type="match status" value="1"/>
</dbReference>
<proteinExistence type="predicted"/>
<dbReference type="InterPro" id="IPR015797">
    <property type="entry name" value="NUDIX_hydrolase-like_dom_sf"/>
</dbReference>
<evidence type="ECO:0000313" key="3">
    <source>
        <dbReference type="Proteomes" id="UP001057877"/>
    </source>
</evidence>
<dbReference type="PANTHER" id="PTHR43222">
    <property type="entry name" value="NUDIX HYDROLASE 23"/>
    <property type="match status" value="1"/>
</dbReference>
<dbReference type="PANTHER" id="PTHR43222:SF2">
    <property type="entry name" value="NUDIX HYDROLASE 23, CHLOROPLASTIC"/>
    <property type="match status" value="1"/>
</dbReference>
<dbReference type="CDD" id="cd18886">
    <property type="entry name" value="NUDIX_MutT_Nudt1"/>
    <property type="match status" value="1"/>
</dbReference>
<keyword evidence="3" id="KW-1185">Reference proteome</keyword>
<reference evidence="2" key="1">
    <citation type="submission" date="2022-01" db="EMBL/GenBank/DDBJ databases">
        <title>Paenibacillus spongiae sp. nov., isolated from marine sponge.</title>
        <authorList>
            <person name="Li Z."/>
            <person name="Zhang M."/>
        </authorList>
    </citation>
    <scope>NUCLEOTIDE SEQUENCE</scope>
    <source>
        <strain evidence="2">PHS-Z3</strain>
    </source>
</reference>